<keyword evidence="1" id="KW-1133">Transmembrane helix</keyword>
<protein>
    <submittedName>
        <fullName evidence="2">Uncharacterized protein</fullName>
    </submittedName>
</protein>
<reference evidence="2 3" key="1">
    <citation type="submission" date="2016-10" db="EMBL/GenBank/DDBJ databases">
        <authorList>
            <person name="de Groot N.N."/>
        </authorList>
    </citation>
    <scope>NUCLEOTIDE SEQUENCE [LARGE SCALE GENOMIC DNA]</scope>
    <source>
        <strain evidence="2 3">CGMCC 1.10959</strain>
    </source>
</reference>
<feature type="transmembrane region" description="Helical" evidence="1">
    <location>
        <begin position="12"/>
        <end position="34"/>
    </location>
</feature>
<keyword evidence="1" id="KW-0472">Membrane</keyword>
<dbReference type="RefSeq" id="WP_245601402.1">
    <property type="nucleotide sequence ID" value="NZ_FPAW01000063.1"/>
</dbReference>
<sequence length="68" mass="6942">MADQPTPAMQRIIGVLPYVLTVLGGLIGIAWVNLTPNASPVLGIAAGAVAGRLLAAVLVRLLVGKTRI</sequence>
<dbReference type="STRING" id="999627.SAMN05216236_1637"/>
<keyword evidence="1" id="KW-0812">Transmembrane</keyword>
<keyword evidence="3" id="KW-1185">Reference proteome</keyword>
<evidence type="ECO:0000313" key="3">
    <source>
        <dbReference type="Proteomes" id="UP000182466"/>
    </source>
</evidence>
<dbReference type="AlphaFoldDB" id="A0A1I7ECH9"/>
<dbReference type="EMBL" id="FPAW01000063">
    <property type="protein sequence ID" value="SFU21563.1"/>
    <property type="molecule type" value="Genomic_DNA"/>
</dbReference>
<evidence type="ECO:0000256" key="1">
    <source>
        <dbReference type="SAM" id="Phobius"/>
    </source>
</evidence>
<organism evidence="2 3">
    <name type="scientific">Sedimentitalea nanhaiensis</name>
    <dbReference type="NCBI Taxonomy" id="999627"/>
    <lineage>
        <taxon>Bacteria</taxon>
        <taxon>Pseudomonadati</taxon>
        <taxon>Pseudomonadota</taxon>
        <taxon>Alphaproteobacteria</taxon>
        <taxon>Rhodobacterales</taxon>
        <taxon>Paracoccaceae</taxon>
        <taxon>Sedimentitalea</taxon>
    </lineage>
</organism>
<dbReference type="Proteomes" id="UP000182466">
    <property type="component" value="Unassembled WGS sequence"/>
</dbReference>
<proteinExistence type="predicted"/>
<accession>A0A1I7ECH9</accession>
<feature type="transmembrane region" description="Helical" evidence="1">
    <location>
        <begin position="40"/>
        <end position="63"/>
    </location>
</feature>
<gene>
    <name evidence="2" type="ORF">SAMN05216236_1637</name>
</gene>
<evidence type="ECO:0000313" key="2">
    <source>
        <dbReference type="EMBL" id="SFU21563.1"/>
    </source>
</evidence>
<name>A0A1I7ECH9_9RHOB</name>